<dbReference type="AlphaFoldDB" id="A0A0D1LVJ4"/>
<evidence type="ECO:0000313" key="2">
    <source>
        <dbReference type="EMBL" id="KIU19976.1"/>
    </source>
</evidence>
<feature type="chain" id="PRO_5002243301" evidence="1">
    <location>
        <begin position="26"/>
        <end position="45"/>
    </location>
</feature>
<dbReference type="RefSeq" id="WP_160279532.1">
    <property type="nucleotide sequence ID" value="NZ_CP012873.1"/>
</dbReference>
<keyword evidence="1" id="KW-0732">Signal</keyword>
<evidence type="ECO:0000256" key="1">
    <source>
        <dbReference type="SAM" id="SignalP"/>
    </source>
</evidence>
<feature type="signal peptide" evidence="1">
    <location>
        <begin position="1"/>
        <end position="25"/>
    </location>
</feature>
<sequence length="45" mass="5005" precursor="true">MKKFFRLAVVGVVFGTTLSSQQAFSASVELSQTIKSRYLQIPLNI</sequence>
<proteinExistence type="predicted"/>
<dbReference type="EMBL" id="JWHU01000029">
    <property type="protein sequence ID" value="KIU19976.1"/>
    <property type="molecule type" value="Genomic_DNA"/>
</dbReference>
<keyword evidence="3" id="KW-1185">Reference proteome</keyword>
<protein>
    <submittedName>
        <fullName evidence="2">Uncharacterized protein</fullName>
    </submittedName>
</protein>
<comment type="caution">
    <text evidence="2">The sequence shown here is derived from an EMBL/GenBank/DDBJ whole genome shotgun (WGS) entry which is preliminary data.</text>
</comment>
<organism evidence="2 3">
    <name type="scientific">Weissella cibaria</name>
    <dbReference type="NCBI Taxonomy" id="137591"/>
    <lineage>
        <taxon>Bacteria</taxon>
        <taxon>Bacillati</taxon>
        <taxon>Bacillota</taxon>
        <taxon>Bacilli</taxon>
        <taxon>Lactobacillales</taxon>
        <taxon>Lactobacillaceae</taxon>
        <taxon>Weissella</taxon>
    </lineage>
</organism>
<gene>
    <name evidence="2" type="ORF">QX99_01497</name>
</gene>
<accession>A0A0D1LVJ4</accession>
<evidence type="ECO:0000313" key="3">
    <source>
        <dbReference type="Proteomes" id="UP000032287"/>
    </source>
</evidence>
<dbReference type="Proteomes" id="UP000032287">
    <property type="component" value="Unassembled WGS sequence"/>
</dbReference>
<name>A0A0D1LVJ4_9LACO</name>
<dbReference type="PATRIC" id="fig|137591.25.peg.1466"/>
<reference evidence="2 3" key="1">
    <citation type="journal article" date="2015" name="Microbiology (Mosc.)">
        <title>Genomics of the Weissella cibaria species with an examination of its metabolic traits.</title>
        <authorList>
            <person name="Lynch K.M."/>
            <person name="Lucid A."/>
            <person name="Arendt E.K."/>
            <person name="Sleator R.D."/>
            <person name="Lucey B."/>
            <person name="Coffey A."/>
        </authorList>
    </citation>
    <scope>NUCLEOTIDE SEQUENCE [LARGE SCALE GENOMIC DNA]</scope>
    <source>
        <strain evidence="2 3">MG1</strain>
    </source>
</reference>